<keyword evidence="1" id="KW-0687">Ribonucleoprotein</keyword>
<dbReference type="Proteomes" id="UP001060215">
    <property type="component" value="Chromosome 4"/>
</dbReference>
<evidence type="ECO:0000313" key="1">
    <source>
        <dbReference type="EMBL" id="KAI8012935.1"/>
    </source>
</evidence>
<sequence length="169" mass="18720">MTSPKPPLCSIRKVEDVINPIYKRWDEDALCNLLSVEETKVVFSIPISLLITRLGAVLFWTCATILDLFCFAVLICLGATLQELRRAKEQLDGKLILELGPYIEELTKTGGAIKEFVNPNSISSNAGKFPTPVTHQEPVKSKVNETKATVKFQVKKVLCMGVAVGKMRN</sequence>
<dbReference type="EMBL" id="CM045761">
    <property type="protein sequence ID" value="KAI8012935.1"/>
    <property type="molecule type" value="Genomic_DNA"/>
</dbReference>
<accession>A0ACC0HI79</accession>
<keyword evidence="1" id="KW-0689">Ribosomal protein</keyword>
<protein>
    <submittedName>
        <fullName evidence="1">60S ribosomal protein L10a</fullName>
    </submittedName>
</protein>
<name>A0ACC0HI79_9ERIC</name>
<organism evidence="1 2">
    <name type="scientific">Camellia lanceoleosa</name>
    <dbReference type="NCBI Taxonomy" id="1840588"/>
    <lineage>
        <taxon>Eukaryota</taxon>
        <taxon>Viridiplantae</taxon>
        <taxon>Streptophyta</taxon>
        <taxon>Embryophyta</taxon>
        <taxon>Tracheophyta</taxon>
        <taxon>Spermatophyta</taxon>
        <taxon>Magnoliopsida</taxon>
        <taxon>eudicotyledons</taxon>
        <taxon>Gunneridae</taxon>
        <taxon>Pentapetalae</taxon>
        <taxon>asterids</taxon>
        <taxon>Ericales</taxon>
        <taxon>Theaceae</taxon>
        <taxon>Camellia</taxon>
    </lineage>
</organism>
<reference evidence="1 2" key="1">
    <citation type="journal article" date="2022" name="Plant J.">
        <title>Chromosome-level genome of Camellia lanceoleosa provides a valuable resource for understanding genome evolution and self-incompatibility.</title>
        <authorList>
            <person name="Gong W."/>
            <person name="Xiao S."/>
            <person name="Wang L."/>
            <person name="Liao Z."/>
            <person name="Chang Y."/>
            <person name="Mo W."/>
            <person name="Hu G."/>
            <person name="Li W."/>
            <person name="Zhao G."/>
            <person name="Zhu H."/>
            <person name="Hu X."/>
            <person name="Ji K."/>
            <person name="Xiang X."/>
            <person name="Song Q."/>
            <person name="Yuan D."/>
            <person name="Jin S."/>
            <person name="Zhang L."/>
        </authorList>
    </citation>
    <scope>NUCLEOTIDE SEQUENCE [LARGE SCALE GENOMIC DNA]</scope>
    <source>
        <strain evidence="1">SQ_2022a</strain>
    </source>
</reference>
<proteinExistence type="predicted"/>
<evidence type="ECO:0000313" key="2">
    <source>
        <dbReference type="Proteomes" id="UP001060215"/>
    </source>
</evidence>
<gene>
    <name evidence="1" type="ORF">LOK49_LG05G02417</name>
</gene>
<keyword evidence="2" id="KW-1185">Reference proteome</keyword>
<comment type="caution">
    <text evidence="1">The sequence shown here is derived from an EMBL/GenBank/DDBJ whole genome shotgun (WGS) entry which is preliminary data.</text>
</comment>